<evidence type="ECO:0000313" key="2">
    <source>
        <dbReference type="Proteomes" id="UP000647587"/>
    </source>
</evidence>
<organism evidence="1 2">
    <name type="scientific">Deinococcus malanensis</name>
    <dbReference type="NCBI Taxonomy" id="1706855"/>
    <lineage>
        <taxon>Bacteria</taxon>
        <taxon>Thermotogati</taxon>
        <taxon>Deinococcota</taxon>
        <taxon>Deinococci</taxon>
        <taxon>Deinococcales</taxon>
        <taxon>Deinococcaceae</taxon>
        <taxon>Deinococcus</taxon>
    </lineage>
</organism>
<evidence type="ECO:0000313" key="1">
    <source>
        <dbReference type="EMBL" id="GGK31519.1"/>
    </source>
</evidence>
<gene>
    <name evidence="1" type="ORF">GCM10008955_26710</name>
</gene>
<comment type="caution">
    <text evidence="1">The sequence shown here is derived from an EMBL/GenBank/DDBJ whole genome shotgun (WGS) entry which is preliminary data.</text>
</comment>
<accession>A0ABQ2F189</accession>
<dbReference type="EMBL" id="BMPP01000011">
    <property type="protein sequence ID" value="GGK31519.1"/>
    <property type="molecule type" value="Genomic_DNA"/>
</dbReference>
<sequence>MTREELIQNLTNAGVSPSLYDSDSFMPDTYLLGKVDGKWSLYSHKRGHLDIEKTFDSESALHEYLW</sequence>
<keyword evidence="2" id="KW-1185">Reference proteome</keyword>
<protein>
    <submittedName>
        <fullName evidence="1">Uncharacterized protein</fullName>
    </submittedName>
</protein>
<reference evidence="2" key="1">
    <citation type="journal article" date="2019" name="Int. J. Syst. Evol. Microbiol.">
        <title>The Global Catalogue of Microorganisms (GCM) 10K type strain sequencing project: providing services to taxonomists for standard genome sequencing and annotation.</title>
        <authorList>
            <consortium name="The Broad Institute Genomics Platform"/>
            <consortium name="The Broad Institute Genome Sequencing Center for Infectious Disease"/>
            <person name="Wu L."/>
            <person name="Ma J."/>
        </authorList>
    </citation>
    <scope>NUCLEOTIDE SEQUENCE [LARGE SCALE GENOMIC DNA]</scope>
    <source>
        <strain evidence="2">JCM 30331</strain>
    </source>
</reference>
<proteinExistence type="predicted"/>
<dbReference type="Proteomes" id="UP000647587">
    <property type="component" value="Unassembled WGS sequence"/>
</dbReference>
<name>A0ABQ2F189_9DEIO</name>
<dbReference type="RefSeq" id="WP_189009585.1">
    <property type="nucleotide sequence ID" value="NZ_BMPP01000011.1"/>
</dbReference>